<evidence type="ECO:0000313" key="4">
    <source>
        <dbReference type="EMBL" id="VAX02552.1"/>
    </source>
</evidence>
<evidence type="ECO:0000259" key="3">
    <source>
        <dbReference type="SMART" id="SM00228"/>
    </source>
</evidence>
<dbReference type="SMART" id="SM00228">
    <property type="entry name" value="PDZ"/>
    <property type="match status" value="1"/>
</dbReference>
<feature type="region of interest" description="Disordered" evidence="2">
    <location>
        <begin position="89"/>
        <end position="114"/>
    </location>
</feature>
<evidence type="ECO:0000256" key="1">
    <source>
        <dbReference type="SAM" id="Coils"/>
    </source>
</evidence>
<dbReference type="AlphaFoldDB" id="A0A3B1AFH0"/>
<organism evidence="4">
    <name type="scientific">hydrothermal vent metagenome</name>
    <dbReference type="NCBI Taxonomy" id="652676"/>
    <lineage>
        <taxon>unclassified sequences</taxon>
        <taxon>metagenomes</taxon>
        <taxon>ecological metagenomes</taxon>
    </lineage>
</organism>
<dbReference type="Gene3D" id="2.30.42.10">
    <property type="match status" value="1"/>
</dbReference>
<dbReference type="InterPro" id="IPR036034">
    <property type="entry name" value="PDZ_sf"/>
</dbReference>
<dbReference type="Pfam" id="PF13180">
    <property type="entry name" value="PDZ_2"/>
    <property type="match status" value="1"/>
</dbReference>
<feature type="domain" description="PDZ" evidence="3">
    <location>
        <begin position="190"/>
        <end position="258"/>
    </location>
</feature>
<reference evidence="4" key="1">
    <citation type="submission" date="2018-06" db="EMBL/GenBank/DDBJ databases">
        <authorList>
            <person name="Zhirakovskaya E."/>
        </authorList>
    </citation>
    <scope>NUCLEOTIDE SEQUENCE</scope>
</reference>
<sequence>MRLSIISLAFAVTIGLVIGLLLQSPDSAPPTTKPMAITAAQITTTLPASTETVNIDINNIAQQLQQEIEARKNLQAQVTRLDKKIALLEKQNTPQTETTPATSPHNTTSSTRASSTWFNQQALIDAGMDTAEAQQLKERFEKQELETLYLRDKAIREGWLGNSRYREELQKLEAQTSNLKEELDEEAYAAYLFASGQPNQIAVQSVLSGSSANNSGIQPGDQILRYDNQRIYNGRDLRNATTQGDINETITIEVMRDNRRMEFYVQRGPLGIRMTPVSIAP</sequence>
<feature type="coiled-coil region" evidence="1">
    <location>
        <begin position="162"/>
        <end position="189"/>
    </location>
</feature>
<name>A0A3B1AFH0_9ZZZZ</name>
<protein>
    <recommendedName>
        <fullName evidence="3">PDZ domain-containing protein</fullName>
    </recommendedName>
</protein>
<dbReference type="SUPFAM" id="SSF50156">
    <property type="entry name" value="PDZ domain-like"/>
    <property type="match status" value="1"/>
</dbReference>
<accession>A0A3B1AFH0</accession>
<proteinExistence type="predicted"/>
<feature type="compositionally biased region" description="Polar residues" evidence="2">
    <location>
        <begin position="90"/>
        <end position="114"/>
    </location>
</feature>
<keyword evidence="1" id="KW-0175">Coiled coil</keyword>
<dbReference type="InterPro" id="IPR001478">
    <property type="entry name" value="PDZ"/>
</dbReference>
<gene>
    <name evidence="4" type="ORF">MNBD_GAMMA19-2020</name>
</gene>
<evidence type="ECO:0000256" key="2">
    <source>
        <dbReference type="SAM" id="MobiDB-lite"/>
    </source>
</evidence>
<dbReference type="EMBL" id="UOFV01000322">
    <property type="protein sequence ID" value="VAX02552.1"/>
    <property type="molecule type" value="Genomic_DNA"/>
</dbReference>